<accession>A0A9Q0GQX6</accession>
<dbReference type="PANTHER" id="PTHR45934:SF1">
    <property type="entry name" value="OS04G0423100 PROTEIN"/>
    <property type="match status" value="1"/>
</dbReference>
<dbReference type="OrthoDB" id="1878542at2759"/>
<dbReference type="InterPro" id="IPR006076">
    <property type="entry name" value="FAD-dep_OxRdtase"/>
</dbReference>
<dbReference type="EMBL" id="JAMYWD010000012">
    <property type="protein sequence ID" value="KAJ4950830.1"/>
    <property type="molecule type" value="Genomic_DNA"/>
</dbReference>
<dbReference type="Gene3D" id="3.50.50.60">
    <property type="entry name" value="FAD/NAD(P)-binding domain"/>
    <property type="match status" value="1"/>
</dbReference>
<feature type="domain" description="FAD dependent oxidoreductase" evidence="3">
    <location>
        <begin position="7"/>
        <end position="39"/>
    </location>
</feature>
<evidence type="ECO:0000256" key="1">
    <source>
        <dbReference type="ARBA" id="ARBA00023002"/>
    </source>
</evidence>
<keyword evidence="1" id="KW-0560">Oxidoreductase</keyword>
<proteinExistence type="predicted"/>
<dbReference type="SUPFAM" id="SSF51905">
    <property type="entry name" value="FAD/NAD(P)-binding domain"/>
    <property type="match status" value="1"/>
</dbReference>
<protein>
    <recommendedName>
        <fullName evidence="3">FAD dependent oxidoreductase domain-containing protein</fullName>
    </recommendedName>
</protein>
<reference evidence="4" key="1">
    <citation type="journal article" date="2023" name="Plant J.">
        <title>The genome of the king protea, Protea cynaroides.</title>
        <authorList>
            <person name="Chang J."/>
            <person name="Duong T.A."/>
            <person name="Schoeman C."/>
            <person name="Ma X."/>
            <person name="Roodt D."/>
            <person name="Barker N."/>
            <person name="Li Z."/>
            <person name="Van de Peer Y."/>
            <person name="Mizrachi E."/>
        </authorList>
    </citation>
    <scope>NUCLEOTIDE SEQUENCE</scope>
    <source>
        <tissue evidence="4">Young leaves</tissue>
    </source>
</reference>
<dbReference type="InterPro" id="IPR036188">
    <property type="entry name" value="FAD/NAD-bd_sf"/>
</dbReference>
<evidence type="ECO:0000313" key="4">
    <source>
        <dbReference type="EMBL" id="KAJ4950830.1"/>
    </source>
</evidence>
<comment type="caution">
    <text evidence="4">The sequence shown here is derived from an EMBL/GenBank/DDBJ whole genome shotgun (WGS) entry which is preliminary data.</text>
</comment>
<name>A0A9Q0GQX6_9MAGN</name>
<keyword evidence="5" id="KW-1185">Reference proteome</keyword>
<dbReference type="Pfam" id="PF01266">
    <property type="entry name" value="DAO"/>
    <property type="match status" value="1"/>
</dbReference>
<dbReference type="PANTHER" id="PTHR45934">
    <property type="entry name" value="FAD/NAD(P)-BINDING OXIDOREDUCTASE FAMILY PROTEIN"/>
    <property type="match status" value="1"/>
</dbReference>
<dbReference type="GO" id="GO:0004497">
    <property type="term" value="F:monooxygenase activity"/>
    <property type="evidence" value="ECO:0007669"/>
    <property type="project" value="UniProtKB-KW"/>
</dbReference>
<keyword evidence="2" id="KW-0503">Monooxygenase</keyword>
<dbReference type="Proteomes" id="UP001141806">
    <property type="component" value="Unassembled WGS sequence"/>
</dbReference>
<sequence length="183" mass="19463">MEINEEVVIVGGGIAGLATALALKKVGIEALVLERSPQFRIAGAAIALFPNALLALQAFDVAHKLTSIHSPLEKRYFTNVSNGAMLVQLLPSSPMHCLPLKLLMRYFTNVANGATQELSFGKINGICNGPITVHESSIGDTSTIRFSSKLTSIQTVPIDDEVSSSTTILALDDGMIVKAKVLM</sequence>
<dbReference type="AlphaFoldDB" id="A0A9Q0GQX6"/>
<evidence type="ECO:0000259" key="3">
    <source>
        <dbReference type="Pfam" id="PF01266"/>
    </source>
</evidence>
<dbReference type="InterPro" id="IPR044560">
    <property type="entry name" value="MOase"/>
</dbReference>
<evidence type="ECO:0000256" key="2">
    <source>
        <dbReference type="ARBA" id="ARBA00023033"/>
    </source>
</evidence>
<evidence type="ECO:0000313" key="5">
    <source>
        <dbReference type="Proteomes" id="UP001141806"/>
    </source>
</evidence>
<gene>
    <name evidence="4" type="ORF">NE237_027662</name>
</gene>
<organism evidence="4 5">
    <name type="scientific">Protea cynaroides</name>
    <dbReference type="NCBI Taxonomy" id="273540"/>
    <lineage>
        <taxon>Eukaryota</taxon>
        <taxon>Viridiplantae</taxon>
        <taxon>Streptophyta</taxon>
        <taxon>Embryophyta</taxon>
        <taxon>Tracheophyta</taxon>
        <taxon>Spermatophyta</taxon>
        <taxon>Magnoliopsida</taxon>
        <taxon>Proteales</taxon>
        <taxon>Proteaceae</taxon>
        <taxon>Protea</taxon>
    </lineage>
</organism>